<proteinExistence type="inferred from homology"/>
<dbReference type="RefSeq" id="WP_155694464.1">
    <property type="nucleotide sequence ID" value="NZ_WOCD01000001.1"/>
</dbReference>
<dbReference type="CDD" id="cd08422">
    <property type="entry name" value="PBP2_CrgA_like"/>
    <property type="match status" value="1"/>
</dbReference>
<dbReference type="InterPro" id="IPR000847">
    <property type="entry name" value="LysR_HTH_N"/>
</dbReference>
<comment type="caution">
    <text evidence="6">The sequence shown here is derived from an EMBL/GenBank/DDBJ whole genome shotgun (WGS) entry which is preliminary data.</text>
</comment>
<evidence type="ECO:0000259" key="5">
    <source>
        <dbReference type="PROSITE" id="PS50931"/>
    </source>
</evidence>
<dbReference type="EMBL" id="WOCD01000001">
    <property type="protein sequence ID" value="MUH71606.1"/>
    <property type="molecule type" value="Genomic_DNA"/>
</dbReference>
<feature type="domain" description="HTH lysR-type" evidence="5">
    <location>
        <begin position="1"/>
        <end position="58"/>
    </location>
</feature>
<dbReference type="InterPro" id="IPR036388">
    <property type="entry name" value="WH-like_DNA-bd_sf"/>
</dbReference>
<evidence type="ECO:0000256" key="4">
    <source>
        <dbReference type="ARBA" id="ARBA00023163"/>
    </source>
</evidence>
<evidence type="ECO:0000313" key="7">
    <source>
        <dbReference type="Proteomes" id="UP000439994"/>
    </source>
</evidence>
<dbReference type="PROSITE" id="PS50931">
    <property type="entry name" value="HTH_LYSR"/>
    <property type="match status" value="1"/>
</dbReference>
<dbReference type="InterPro" id="IPR036390">
    <property type="entry name" value="WH_DNA-bd_sf"/>
</dbReference>
<dbReference type="SUPFAM" id="SSF46785">
    <property type="entry name" value="Winged helix' DNA-binding domain"/>
    <property type="match status" value="1"/>
</dbReference>
<dbReference type="Pfam" id="PF00126">
    <property type="entry name" value="HTH_1"/>
    <property type="match status" value="1"/>
</dbReference>
<keyword evidence="4" id="KW-0804">Transcription</keyword>
<evidence type="ECO:0000256" key="2">
    <source>
        <dbReference type="ARBA" id="ARBA00023015"/>
    </source>
</evidence>
<keyword evidence="3" id="KW-0238">DNA-binding</keyword>
<sequence length="298" mass="32780">MNIEHLKLFVRVASTLNISSAGHELGLSAAVSSAHINKLEQELGIRLLHRTTRNVSLTEEGKVFLPHAEEVLVGIEAAKASVGVGNASPMGTLRITAPASFGRQHLVPALAEFLKRYPLINIDLSMSDTIVDMVEGGFDIAIRNAELKDSSLIASKLAVDKRIICAAPSYIEEFGMPKTLEDLKTHNCVNLRSFDTWALKSEGKTVNIKTHSKLRTDNGEAMRDASVQGLGLSINSTWNVYKHLNSGELVKVLEDYPLASDTAIWAVYPSSRLLAPKVRVLIDFLKDWYGTPPYWDTE</sequence>
<dbReference type="FunFam" id="1.10.10.10:FF:000001">
    <property type="entry name" value="LysR family transcriptional regulator"/>
    <property type="match status" value="1"/>
</dbReference>
<dbReference type="FunFam" id="3.40.190.290:FF:000001">
    <property type="entry name" value="Transcriptional regulator, LysR family"/>
    <property type="match status" value="1"/>
</dbReference>
<evidence type="ECO:0000313" key="6">
    <source>
        <dbReference type="EMBL" id="MUH71606.1"/>
    </source>
</evidence>
<dbReference type="PANTHER" id="PTHR30537">
    <property type="entry name" value="HTH-TYPE TRANSCRIPTIONAL REGULATOR"/>
    <property type="match status" value="1"/>
</dbReference>
<name>A0A6N8F4L5_9GAMM</name>
<gene>
    <name evidence="6" type="ORF">GNP35_03275</name>
</gene>
<dbReference type="SUPFAM" id="SSF53850">
    <property type="entry name" value="Periplasmic binding protein-like II"/>
    <property type="match status" value="1"/>
</dbReference>
<organism evidence="6 7">
    <name type="scientific">Psychrosphaera haliotis</name>
    <dbReference type="NCBI Taxonomy" id="555083"/>
    <lineage>
        <taxon>Bacteria</taxon>
        <taxon>Pseudomonadati</taxon>
        <taxon>Pseudomonadota</taxon>
        <taxon>Gammaproteobacteria</taxon>
        <taxon>Alteromonadales</taxon>
        <taxon>Pseudoalteromonadaceae</taxon>
        <taxon>Psychrosphaera</taxon>
    </lineage>
</organism>
<evidence type="ECO:0000256" key="3">
    <source>
        <dbReference type="ARBA" id="ARBA00023125"/>
    </source>
</evidence>
<dbReference type="InterPro" id="IPR005119">
    <property type="entry name" value="LysR_subst-bd"/>
</dbReference>
<dbReference type="OrthoDB" id="9786526at2"/>
<dbReference type="Gene3D" id="3.40.190.290">
    <property type="match status" value="1"/>
</dbReference>
<keyword evidence="2" id="KW-0805">Transcription regulation</keyword>
<protein>
    <submittedName>
        <fullName evidence="6">LysR family transcriptional regulator</fullName>
    </submittedName>
</protein>
<accession>A0A6N8F4L5</accession>
<dbReference type="Pfam" id="PF03466">
    <property type="entry name" value="LysR_substrate"/>
    <property type="match status" value="1"/>
</dbReference>
<dbReference type="InterPro" id="IPR058163">
    <property type="entry name" value="LysR-type_TF_proteobact-type"/>
</dbReference>
<dbReference type="PANTHER" id="PTHR30537:SF5">
    <property type="entry name" value="HTH-TYPE TRANSCRIPTIONAL ACTIVATOR TTDR-RELATED"/>
    <property type="match status" value="1"/>
</dbReference>
<dbReference type="AlphaFoldDB" id="A0A6N8F4L5"/>
<dbReference type="Proteomes" id="UP000439994">
    <property type="component" value="Unassembled WGS sequence"/>
</dbReference>
<reference evidence="6 7" key="1">
    <citation type="submission" date="2019-11" db="EMBL/GenBank/DDBJ databases">
        <title>P. haliotis isolates from Z. marina roots.</title>
        <authorList>
            <person name="Cohen M."/>
            <person name="Jospin G."/>
            <person name="Eisen J.A."/>
            <person name="Coil D.A."/>
        </authorList>
    </citation>
    <scope>NUCLEOTIDE SEQUENCE [LARGE SCALE GENOMIC DNA]</scope>
    <source>
        <strain evidence="6 7">UCD-MCMsp1aY</strain>
    </source>
</reference>
<keyword evidence="7" id="KW-1185">Reference proteome</keyword>
<dbReference type="GO" id="GO:0003677">
    <property type="term" value="F:DNA binding"/>
    <property type="evidence" value="ECO:0007669"/>
    <property type="project" value="UniProtKB-KW"/>
</dbReference>
<comment type="similarity">
    <text evidence="1">Belongs to the LysR transcriptional regulatory family.</text>
</comment>
<dbReference type="Gene3D" id="1.10.10.10">
    <property type="entry name" value="Winged helix-like DNA-binding domain superfamily/Winged helix DNA-binding domain"/>
    <property type="match status" value="1"/>
</dbReference>
<evidence type="ECO:0000256" key="1">
    <source>
        <dbReference type="ARBA" id="ARBA00009437"/>
    </source>
</evidence>
<dbReference type="GO" id="GO:0003700">
    <property type="term" value="F:DNA-binding transcription factor activity"/>
    <property type="evidence" value="ECO:0007669"/>
    <property type="project" value="InterPro"/>
</dbReference>